<protein>
    <submittedName>
        <fullName evidence="1">Uncharacterized protein</fullName>
    </submittedName>
</protein>
<evidence type="ECO:0000313" key="1">
    <source>
        <dbReference type="EMBL" id="ALM13805.1"/>
    </source>
</evidence>
<sequence length="72" mass="8814">MWGGFVCQTGALRVSFQRFLIKQHRLIWFFKHQQHPPVQFLCGRRCFIQLPWHFFEQRSPFQLFGSQQQCDK</sequence>
<organism evidence="1 2">
    <name type="scientific">Candidatus Peribacter riflensis</name>
    <dbReference type="NCBI Taxonomy" id="1735162"/>
    <lineage>
        <taxon>Bacteria</taxon>
        <taxon>Candidatus Peregrinibacteriota</taxon>
        <taxon>Candidatus Peribacteria</taxon>
        <taxon>Candidatus Peribacterales</taxon>
        <taxon>Candidatus Peribacteraceae</taxon>
        <taxon>Candidatus Peribacter</taxon>
    </lineage>
</organism>
<accession>A0A0S1SSM1</accession>
<proteinExistence type="predicted"/>
<accession>A0A0S1SWS6</accession>
<reference evidence="2" key="1">
    <citation type="submission" date="2015-10" db="EMBL/GenBank/DDBJ databases">
        <title>Analysis of five complete genome sequences for members of the class Peribacteria in the recently recognized Peregrinibacteria bacterial phylum.</title>
        <authorList>
            <person name="Anantharaman K."/>
            <person name="Brown C.T."/>
            <person name="Burstein D."/>
            <person name="Castelle C.J."/>
            <person name="Probst A.J."/>
            <person name="Thomas B.C."/>
            <person name="Williams K.H."/>
            <person name="Banfield J.F."/>
        </authorList>
    </citation>
    <scope>NUCLEOTIDE SEQUENCE [LARGE SCALE GENOMIC DNA]</scope>
</reference>
<dbReference type="AlphaFoldDB" id="A0A0S1SL93"/>
<evidence type="ECO:0000313" key="2">
    <source>
        <dbReference type="Proteomes" id="UP000069135"/>
    </source>
</evidence>
<dbReference type="STRING" id="1735162.PeribacterB2_1149"/>
<accession>A0A0S1SGL4</accession>
<dbReference type="EMBL" id="CP013065">
    <property type="protein sequence ID" value="ALM13805.1"/>
    <property type="molecule type" value="Genomic_DNA"/>
</dbReference>
<dbReference type="KEGG" id="prf:PeribacterA2_1147"/>
<accession>A0A0S1SL93</accession>
<dbReference type="Proteomes" id="UP000069135">
    <property type="component" value="Chromosome"/>
</dbReference>
<name>A0A0S1SL93_9BACT</name>
<accession>A0A0S1SW22</accession>
<gene>
    <name evidence="1" type="ORF">PeribacterD1_1147</name>
</gene>
<reference evidence="1 2" key="2">
    <citation type="journal article" date="2016" name="PeerJ">
        <title>Analysis of five complete genome sequences for members of the class Peribacteria in the recently recognized Peregrinibacteria bacterial phylum.</title>
        <authorList>
            <person name="Anantharaman K."/>
            <person name="Brown C.T."/>
            <person name="Burstein D."/>
            <person name="Castelle C.J."/>
            <person name="Probst A.J."/>
            <person name="Thomas B.C."/>
            <person name="Williams K.H."/>
            <person name="Banfield J.F."/>
        </authorList>
    </citation>
    <scope>NUCLEOTIDE SEQUENCE [LARGE SCALE GENOMIC DNA]</scope>
    <source>
        <strain evidence="1">RIFOXYD1_FULL_PER-ii_59_16</strain>
    </source>
</reference>